<keyword evidence="2" id="KW-1185">Reference proteome</keyword>
<dbReference type="EMBL" id="AWGA01000097">
    <property type="protein sequence ID" value="TEA26373.1"/>
    <property type="molecule type" value="Genomic_DNA"/>
</dbReference>
<proteinExistence type="predicted"/>
<reference evidence="1 2" key="1">
    <citation type="journal article" date="2014" name="Appl. Environ. Microbiol.">
        <title>Genomic features of a bumble bee symbiont reflect its host environment.</title>
        <authorList>
            <person name="Martinson V.G."/>
            <person name="Magoc T."/>
            <person name="Koch H."/>
            <person name="Salzberg S.L."/>
            <person name="Moran N.A."/>
        </authorList>
    </citation>
    <scope>NUCLEOTIDE SEQUENCE [LARGE SCALE GENOMIC DNA]</scope>
    <source>
        <strain evidence="1 2">Bimp</strain>
    </source>
</reference>
<feature type="non-terminal residue" evidence="1">
    <location>
        <position position="145"/>
    </location>
</feature>
<dbReference type="Proteomes" id="UP000506160">
    <property type="component" value="Unassembled WGS sequence"/>
</dbReference>
<protein>
    <recommendedName>
        <fullName evidence="3">DUF4054 domain-containing protein</fullName>
    </recommendedName>
</protein>
<organism evidence="1 2">
    <name type="scientific">Candidatus Schmidhempelia bombi str. Bimp</name>
    <dbReference type="NCBI Taxonomy" id="1387197"/>
    <lineage>
        <taxon>Bacteria</taxon>
        <taxon>Pseudomonadati</taxon>
        <taxon>Pseudomonadota</taxon>
        <taxon>Gammaproteobacteria</taxon>
        <taxon>Orbales</taxon>
        <taxon>Orbaceae</taxon>
        <taxon>Candidatus Schmidhempelia</taxon>
    </lineage>
</organism>
<evidence type="ECO:0000313" key="1">
    <source>
        <dbReference type="EMBL" id="TEA26373.1"/>
    </source>
</evidence>
<comment type="caution">
    <text evidence="1">The sequence shown here is derived from an EMBL/GenBank/DDBJ whole genome shotgun (WGS) entry which is preliminary data.</text>
</comment>
<evidence type="ECO:0000313" key="2">
    <source>
        <dbReference type="Proteomes" id="UP000506160"/>
    </source>
</evidence>
<dbReference type="AlphaFoldDB" id="A0AB94IAG6"/>
<name>A0AB94IAG6_9GAMM</name>
<accession>A0AB94IAG6</accession>
<evidence type="ECO:0008006" key="3">
    <source>
        <dbReference type="Google" id="ProtNLM"/>
    </source>
</evidence>
<sequence length="145" mass="17004">MGILHPQECYLLEQTITVDAYKKRYEHYKKAIEIAESRYLEIMRHIPADYRNRAINQQLDITWGSCVLPNLRRTLNYLEEAYILRLHNDLKAYPSGGRIGSDAKGMYMDMGVDTSWLGNEAEKQFHLYFSKARNLDDNIRGTTRN</sequence>
<gene>
    <name evidence="1" type="ORF">O970_09015</name>
</gene>